<feature type="non-terminal residue" evidence="3">
    <location>
        <position position="225"/>
    </location>
</feature>
<evidence type="ECO:0000256" key="1">
    <source>
        <dbReference type="SAM" id="MobiDB-lite"/>
    </source>
</evidence>
<feature type="region of interest" description="Disordered" evidence="1">
    <location>
        <begin position="120"/>
        <end position="152"/>
    </location>
</feature>
<reference evidence="3" key="1">
    <citation type="submission" date="2018-05" db="EMBL/GenBank/DDBJ databases">
        <authorList>
            <person name="Lanie J.A."/>
            <person name="Ng W.-L."/>
            <person name="Kazmierczak K.M."/>
            <person name="Andrzejewski T.M."/>
            <person name="Davidsen T.M."/>
            <person name="Wayne K.J."/>
            <person name="Tettelin H."/>
            <person name="Glass J.I."/>
            <person name="Rusch D."/>
            <person name="Podicherti R."/>
            <person name="Tsui H.-C.T."/>
            <person name="Winkler M.E."/>
        </authorList>
    </citation>
    <scope>NUCLEOTIDE SEQUENCE</scope>
</reference>
<dbReference type="AlphaFoldDB" id="A0A383CQZ5"/>
<gene>
    <name evidence="3" type="ORF">METZ01_LOCUS487099</name>
</gene>
<dbReference type="InterPro" id="IPR013556">
    <property type="entry name" value="Flag_M-ring_C"/>
</dbReference>
<dbReference type="PANTHER" id="PTHR30046:SF0">
    <property type="entry name" value="FLAGELLAR M-RING PROTEIN"/>
    <property type="match status" value="1"/>
</dbReference>
<sequence length="225" mass="24634">MNKGADMVKRSNWVFIFTLTLGLIATISLGQTNGYLAQKLMIENDLRKRIANALEKVIDNRKYVVDVSVDLEISSAIENQTTYGGDDNALESLQGAENLLNAADTPPRGSVGLPIPGFDFTAEPPTKDAEAASNESAPMESPSKPNVLSRTQTETRPAMASVRNMEISIIIQEGAAPELIENIRQVVMVASRFNRPRGDVLSIMTASFKERRDQKSAEQVLLKNI</sequence>
<evidence type="ECO:0000313" key="3">
    <source>
        <dbReference type="EMBL" id="SVE34245.1"/>
    </source>
</evidence>
<dbReference type="InterPro" id="IPR043427">
    <property type="entry name" value="YscJ/FliF"/>
</dbReference>
<feature type="compositionally biased region" description="Polar residues" evidence="1">
    <location>
        <begin position="143"/>
        <end position="152"/>
    </location>
</feature>
<protein>
    <recommendedName>
        <fullName evidence="2">Flagellar M-ring C-terminal domain-containing protein</fullName>
    </recommendedName>
</protein>
<feature type="domain" description="Flagellar M-ring C-terminal" evidence="2">
    <location>
        <begin position="54"/>
        <end position="208"/>
    </location>
</feature>
<dbReference type="EMBL" id="UINC01210668">
    <property type="protein sequence ID" value="SVE34245.1"/>
    <property type="molecule type" value="Genomic_DNA"/>
</dbReference>
<evidence type="ECO:0000259" key="2">
    <source>
        <dbReference type="Pfam" id="PF08345"/>
    </source>
</evidence>
<organism evidence="3">
    <name type="scientific">marine metagenome</name>
    <dbReference type="NCBI Taxonomy" id="408172"/>
    <lineage>
        <taxon>unclassified sequences</taxon>
        <taxon>metagenomes</taxon>
        <taxon>ecological metagenomes</taxon>
    </lineage>
</organism>
<name>A0A383CQZ5_9ZZZZ</name>
<dbReference type="Pfam" id="PF08345">
    <property type="entry name" value="YscJ_FliF_C"/>
    <property type="match status" value="1"/>
</dbReference>
<proteinExistence type="predicted"/>
<dbReference type="PANTHER" id="PTHR30046">
    <property type="entry name" value="FLAGELLAR M-RING PROTEIN"/>
    <property type="match status" value="1"/>
</dbReference>
<accession>A0A383CQZ5</accession>